<protein>
    <recommendedName>
        <fullName evidence="4">ABC transporter domain-containing protein</fullName>
    </recommendedName>
</protein>
<name>X1KFJ5_9ZZZZ</name>
<dbReference type="PROSITE" id="PS50893">
    <property type="entry name" value="ABC_TRANSPORTER_2"/>
    <property type="match status" value="1"/>
</dbReference>
<evidence type="ECO:0000256" key="2">
    <source>
        <dbReference type="ARBA" id="ARBA00022741"/>
    </source>
</evidence>
<dbReference type="Pfam" id="PF00005">
    <property type="entry name" value="ABC_tran"/>
    <property type="match status" value="1"/>
</dbReference>
<proteinExistence type="predicted"/>
<dbReference type="GO" id="GO:0005524">
    <property type="term" value="F:ATP binding"/>
    <property type="evidence" value="ECO:0007669"/>
    <property type="project" value="UniProtKB-KW"/>
</dbReference>
<gene>
    <name evidence="5" type="ORF">S06H3_03477</name>
</gene>
<evidence type="ECO:0000313" key="5">
    <source>
        <dbReference type="EMBL" id="GAH92405.1"/>
    </source>
</evidence>
<organism evidence="5">
    <name type="scientific">marine sediment metagenome</name>
    <dbReference type="NCBI Taxonomy" id="412755"/>
    <lineage>
        <taxon>unclassified sequences</taxon>
        <taxon>metagenomes</taxon>
        <taxon>ecological metagenomes</taxon>
    </lineage>
</organism>
<evidence type="ECO:0000256" key="3">
    <source>
        <dbReference type="ARBA" id="ARBA00022840"/>
    </source>
</evidence>
<dbReference type="Gene3D" id="3.40.50.300">
    <property type="entry name" value="P-loop containing nucleotide triphosphate hydrolases"/>
    <property type="match status" value="1"/>
</dbReference>
<feature type="domain" description="ABC transporter" evidence="4">
    <location>
        <begin position="3"/>
        <end position="203"/>
    </location>
</feature>
<dbReference type="InterPro" id="IPR050763">
    <property type="entry name" value="ABC_transporter_ATP-binding"/>
</dbReference>
<keyword evidence="2" id="KW-0547">Nucleotide-binding</keyword>
<dbReference type="PANTHER" id="PTHR42711:SF18">
    <property type="entry name" value="ABC TRANSPORTER, ATP-BINDING PROTEIN"/>
    <property type="match status" value="1"/>
</dbReference>
<evidence type="ECO:0000256" key="1">
    <source>
        <dbReference type="ARBA" id="ARBA00022448"/>
    </source>
</evidence>
<dbReference type="SMART" id="SM00382">
    <property type="entry name" value="AAA"/>
    <property type="match status" value="1"/>
</dbReference>
<dbReference type="InterPro" id="IPR003439">
    <property type="entry name" value="ABC_transporter-like_ATP-bd"/>
</dbReference>
<dbReference type="PANTHER" id="PTHR42711">
    <property type="entry name" value="ABC TRANSPORTER ATP-BINDING PROTEIN"/>
    <property type="match status" value="1"/>
</dbReference>
<dbReference type="InterPro" id="IPR003593">
    <property type="entry name" value="AAA+_ATPase"/>
</dbReference>
<reference evidence="5" key="1">
    <citation type="journal article" date="2014" name="Front. Microbiol.">
        <title>High frequency of phylogenetically diverse reductive dehalogenase-homologous genes in deep subseafloor sedimentary metagenomes.</title>
        <authorList>
            <person name="Kawai M."/>
            <person name="Futagami T."/>
            <person name="Toyoda A."/>
            <person name="Takaki Y."/>
            <person name="Nishi S."/>
            <person name="Hori S."/>
            <person name="Arai W."/>
            <person name="Tsubouchi T."/>
            <person name="Morono Y."/>
            <person name="Uchiyama I."/>
            <person name="Ito T."/>
            <person name="Fujiyama A."/>
            <person name="Inagaki F."/>
            <person name="Takami H."/>
        </authorList>
    </citation>
    <scope>NUCLEOTIDE SEQUENCE</scope>
    <source>
        <strain evidence="5">Expedition CK06-06</strain>
    </source>
</reference>
<feature type="non-terminal residue" evidence="5">
    <location>
        <position position="1"/>
    </location>
</feature>
<keyword evidence="1" id="KW-0813">Transport</keyword>
<dbReference type="SUPFAM" id="SSF52540">
    <property type="entry name" value="P-loop containing nucleoside triphosphate hydrolases"/>
    <property type="match status" value="1"/>
</dbReference>
<comment type="caution">
    <text evidence="5">The sequence shown here is derived from an EMBL/GenBank/DDBJ whole genome shotgun (WGS) entry which is preliminary data.</text>
</comment>
<dbReference type="AlphaFoldDB" id="X1KFJ5"/>
<sequence length="226" mass="24819">GLLGPNGAGKTTTVRLLNCIVKPTSGTAIVNGHDILKEETEVKRVTGLLAESPGLYEKLSAYEFLELMGALYDVPGDILPERIDDLLKLFGLYNRRDYLLEGYSRGMKQKVLISAALIHDPPILFFDEPTSMLDPRAALMVKNLIKGLADRAGKTIFICSHILPIVKEMCDRIGIINQGKLIALGTVDEIIAQTEKKTLEEAFIAITGGVEERELLAWREQRGASA</sequence>
<evidence type="ECO:0000259" key="4">
    <source>
        <dbReference type="PROSITE" id="PS50893"/>
    </source>
</evidence>
<dbReference type="InterPro" id="IPR027417">
    <property type="entry name" value="P-loop_NTPase"/>
</dbReference>
<keyword evidence="3" id="KW-0067">ATP-binding</keyword>
<accession>X1KFJ5</accession>
<dbReference type="GO" id="GO:0016887">
    <property type="term" value="F:ATP hydrolysis activity"/>
    <property type="evidence" value="ECO:0007669"/>
    <property type="project" value="InterPro"/>
</dbReference>
<dbReference type="EMBL" id="BARV01001135">
    <property type="protein sequence ID" value="GAH92405.1"/>
    <property type="molecule type" value="Genomic_DNA"/>
</dbReference>